<sequence>MQTKITNQGLKYFKKRFKRMFRCESSPMIKMLSFKIGIGLLLISMVAASYYLKKYRKNLKAKHKAMRMLKMNNIKKRQQNKEVNTLSSVAETESCNSTMNDKTIISLPKNVDQIKYNSKQSKKNVMERLNKTHSKIMESKFKLMDSALKKSILVNATQLMNVPTNEGAKTTLMNSQVSIKKSSKKLQQQQQQQRQQSNNEQQQQQSQEMIQKSNEQQRKSKEQQQQSKVLQRQSKEQQRKSKEQQQQTNLIQQQSKEKLKSK</sequence>
<feature type="compositionally biased region" description="Low complexity" evidence="1">
    <location>
        <begin position="223"/>
        <end position="232"/>
    </location>
</feature>
<gene>
    <name evidence="2" type="ORF">RDWZM_004534</name>
</gene>
<feature type="compositionally biased region" description="Low complexity" evidence="1">
    <location>
        <begin position="175"/>
        <end position="214"/>
    </location>
</feature>
<evidence type="ECO:0000313" key="3">
    <source>
        <dbReference type="Proteomes" id="UP001142055"/>
    </source>
</evidence>
<comment type="caution">
    <text evidence="2">The sequence shown here is derived from an EMBL/GenBank/DDBJ whole genome shotgun (WGS) entry which is preliminary data.</text>
</comment>
<organism evidence="2 3">
    <name type="scientific">Blomia tropicalis</name>
    <name type="common">Mite</name>
    <dbReference type="NCBI Taxonomy" id="40697"/>
    <lineage>
        <taxon>Eukaryota</taxon>
        <taxon>Metazoa</taxon>
        <taxon>Ecdysozoa</taxon>
        <taxon>Arthropoda</taxon>
        <taxon>Chelicerata</taxon>
        <taxon>Arachnida</taxon>
        <taxon>Acari</taxon>
        <taxon>Acariformes</taxon>
        <taxon>Sarcoptiformes</taxon>
        <taxon>Astigmata</taxon>
        <taxon>Glycyphagoidea</taxon>
        <taxon>Echimyopodidae</taxon>
        <taxon>Blomia</taxon>
    </lineage>
</organism>
<feature type="region of interest" description="Disordered" evidence="1">
    <location>
        <begin position="175"/>
        <end position="262"/>
    </location>
</feature>
<reference evidence="2" key="1">
    <citation type="submission" date="2022-12" db="EMBL/GenBank/DDBJ databases">
        <title>Genome assemblies of Blomia tropicalis.</title>
        <authorList>
            <person name="Cui Y."/>
        </authorList>
    </citation>
    <scope>NUCLEOTIDE SEQUENCE</scope>
    <source>
        <tissue evidence="2">Adult mites</tissue>
    </source>
</reference>
<keyword evidence="3" id="KW-1185">Reference proteome</keyword>
<feature type="compositionally biased region" description="Basic and acidic residues" evidence="1">
    <location>
        <begin position="233"/>
        <end position="243"/>
    </location>
</feature>
<accession>A0A9Q0M4A5</accession>
<feature type="compositionally biased region" description="Low complexity" evidence="1">
    <location>
        <begin position="244"/>
        <end position="254"/>
    </location>
</feature>
<protein>
    <submittedName>
        <fullName evidence="2">Uncharacterized protein</fullName>
    </submittedName>
</protein>
<dbReference type="EMBL" id="JAPWDV010000002">
    <property type="protein sequence ID" value="KAJ6218722.1"/>
    <property type="molecule type" value="Genomic_DNA"/>
</dbReference>
<evidence type="ECO:0000256" key="1">
    <source>
        <dbReference type="SAM" id="MobiDB-lite"/>
    </source>
</evidence>
<dbReference type="AlphaFoldDB" id="A0A9Q0M4A5"/>
<evidence type="ECO:0000313" key="2">
    <source>
        <dbReference type="EMBL" id="KAJ6218722.1"/>
    </source>
</evidence>
<proteinExistence type="predicted"/>
<name>A0A9Q0M4A5_BLOTA</name>
<dbReference type="Proteomes" id="UP001142055">
    <property type="component" value="Chromosome 2"/>
</dbReference>